<proteinExistence type="inferred from homology"/>
<protein>
    <submittedName>
        <fullName evidence="7">Transcriptional regulator, GntR family with aminotransferase domain</fullName>
    </submittedName>
</protein>
<dbReference type="InterPro" id="IPR036388">
    <property type="entry name" value="WH-like_DNA-bd_sf"/>
</dbReference>
<dbReference type="SUPFAM" id="SSF53383">
    <property type="entry name" value="PLP-dependent transferases"/>
    <property type="match status" value="1"/>
</dbReference>
<dbReference type="GO" id="GO:0008483">
    <property type="term" value="F:transaminase activity"/>
    <property type="evidence" value="ECO:0007669"/>
    <property type="project" value="UniProtKB-KW"/>
</dbReference>
<dbReference type="InterPro" id="IPR015424">
    <property type="entry name" value="PyrdxlP-dep_Trfase"/>
</dbReference>
<evidence type="ECO:0000256" key="4">
    <source>
        <dbReference type="ARBA" id="ARBA00023125"/>
    </source>
</evidence>
<dbReference type="Gene3D" id="1.10.10.10">
    <property type="entry name" value="Winged helix-like DNA-binding domain superfamily/Winged helix DNA-binding domain"/>
    <property type="match status" value="1"/>
</dbReference>
<dbReference type="InterPro" id="IPR000524">
    <property type="entry name" value="Tscrpt_reg_HTH_GntR"/>
</dbReference>
<keyword evidence="2" id="KW-0663">Pyridoxal phosphate</keyword>
<dbReference type="Gene3D" id="3.40.640.10">
    <property type="entry name" value="Type I PLP-dependent aspartate aminotransferase-like (Major domain)"/>
    <property type="match status" value="1"/>
</dbReference>
<dbReference type="InterPro" id="IPR051446">
    <property type="entry name" value="HTH_trans_reg/aminotransferase"/>
</dbReference>
<gene>
    <name evidence="7" type="ordered locus">BN4_11920</name>
</gene>
<evidence type="ECO:0000313" key="7">
    <source>
        <dbReference type="EMBL" id="CCH49155.1"/>
    </source>
</evidence>
<evidence type="ECO:0000256" key="1">
    <source>
        <dbReference type="ARBA" id="ARBA00005384"/>
    </source>
</evidence>
<dbReference type="RefSeq" id="WP_015415199.1">
    <property type="nucleotide sequence ID" value="NC_020409.1"/>
</dbReference>
<keyword evidence="7" id="KW-0032">Aminotransferase</keyword>
<reference evidence="7 8" key="1">
    <citation type="journal article" date="2013" name="PLoS ONE">
        <title>The first genomic and proteomic characterization of a deep-sea sulfate reducer: insights into the piezophilic lifestyle of Desulfovibrio piezophilus.</title>
        <authorList>
            <person name="Pradel N."/>
            <person name="Ji B."/>
            <person name="Gimenez G."/>
            <person name="Talla E."/>
            <person name="Lenoble P."/>
            <person name="Garel M."/>
            <person name="Tamburini C."/>
            <person name="Fourquet P."/>
            <person name="Lebrun R."/>
            <person name="Bertin P."/>
            <person name="Denis Y."/>
            <person name="Pophillat M."/>
            <person name="Barbe V."/>
            <person name="Ollivier B."/>
            <person name="Dolla A."/>
        </authorList>
    </citation>
    <scope>NUCLEOTIDE SEQUENCE [LARGE SCALE GENOMIC DNA]</scope>
    <source>
        <strain evidence="8">DSM 10523 / SB164P1</strain>
    </source>
</reference>
<dbReference type="PANTHER" id="PTHR46577:SF1">
    <property type="entry name" value="HTH-TYPE TRANSCRIPTIONAL REGULATORY PROTEIN GABR"/>
    <property type="match status" value="1"/>
</dbReference>
<comment type="similarity">
    <text evidence="1">In the C-terminal section; belongs to the class-I pyridoxal-phosphate-dependent aminotransferase family.</text>
</comment>
<dbReference type="Pfam" id="PF00155">
    <property type="entry name" value="Aminotran_1_2"/>
    <property type="match status" value="1"/>
</dbReference>
<keyword evidence="7" id="KW-0808">Transferase</keyword>
<dbReference type="eggNOG" id="COG1167">
    <property type="taxonomic scope" value="Bacteria"/>
</dbReference>
<dbReference type="BioCyc" id="DPIE1322246:BN4_RS09630-MONOMER"/>
<keyword evidence="8" id="KW-1185">Reference proteome</keyword>
<feature type="domain" description="HTH gntR-type" evidence="6">
    <location>
        <begin position="13"/>
        <end position="81"/>
    </location>
</feature>
<dbReference type="PATRIC" id="fig|879567.3.peg.2031"/>
<evidence type="ECO:0000259" key="6">
    <source>
        <dbReference type="PROSITE" id="PS50949"/>
    </source>
</evidence>
<accession>M1WM83</accession>
<evidence type="ECO:0000256" key="5">
    <source>
        <dbReference type="ARBA" id="ARBA00023163"/>
    </source>
</evidence>
<dbReference type="SMART" id="SM00345">
    <property type="entry name" value="HTH_GNTR"/>
    <property type="match status" value="1"/>
</dbReference>
<dbReference type="GO" id="GO:0003700">
    <property type="term" value="F:DNA-binding transcription factor activity"/>
    <property type="evidence" value="ECO:0007669"/>
    <property type="project" value="InterPro"/>
</dbReference>
<keyword evidence="4" id="KW-0238">DNA-binding</keyword>
<dbReference type="InterPro" id="IPR015421">
    <property type="entry name" value="PyrdxlP-dep_Trfase_major"/>
</dbReference>
<dbReference type="STRING" id="1322246.BN4_11920"/>
<dbReference type="AlphaFoldDB" id="M1WM83"/>
<evidence type="ECO:0000256" key="3">
    <source>
        <dbReference type="ARBA" id="ARBA00023015"/>
    </source>
</evidence>
<dbReference type="InterPro" id="IPR015422">
    <property type="entry name" value="PyrdxlP-dep_Trfase_small"/>
</dbReference>
<keyword evidence="3" id="KW-0805">Transcription regulation</keyword>
<sequence length="452" mass="49848">MTIWQPNIQSTSGPRYLAIANALEDDVKHGRLNPGTKLPTHRELADTLGVTVGTVTRGYAEAARRGLLRGETGRGTYVGGEPHHQFVCHKEHHRPEVVDMKLTLPFEALNPDIGSVLREMALSPDAHHLLEYSPSAGRQADRAAGAHWLTRYNLKADTETITLTAGGQNALAVILSALFRPGDAIAVESITYPLLKTLARRFHLKLVPVEQDSSGMIPDSLEEVCRTYGVRGVYVMPSCQNPTTVRMPDFRRQEIAALTRRHDLFIMEDDAYGLVAGDFGVPFASRAPERTFFVASLSKPVAGGLRVAYLVSPSQHVCAVKRAISDMLWMTPPLMAAIARRWIEDGTADRTLEAKRNEAARRTILTATMLPEQDIAIQQNGFYGWLKLPEPWTAGDFARVAEENDVMVSPDDIFVVGRRPLPHAVRLGLSGAPTLDDLKRGLETIRTILQSK</sequence>
<dbReference type="Proteomes" id="UP000011724">
    <property type="component" value="Chromosome"/>
</dbReference>
<dbReference type="HOGENOM" id="CLU_017584_0_0_7"/>
<evidence type="ECO:0000313" key="8">
    <source>
        <dbReference type="Proteomes" id="UP000011724"/>
    </source>
</evidence>
<dbReference type="Pfam" id="PF00392">
    <property type="entry name" value="GntR"/>
    <property type="match status" value="1"/>
</dbReference>
<evidence type="ECO:0000256" key="2">
    <source>
        <dbReference type="ARBA" id="ARBA00022898"/>
    </source>
</evidence>
<dbReference type="InterPro" id="IPR004839">
    <property type="entry name" value="Aminotransferase_I/II_large"/>
</dbReference>
<dbReference type="GO" id="GO:0030170">
    <property type="term" value="F:pyridoxal phosphate binding"/>
    <property type="evidence" value="ECO:0007669"/>
    <property type="project" value="InterPro"/>
</dbReference>
<dbReference type="GO" id="GO:0003677">
    <property type="term" value="F:DNA binding"/>
    <property type="evidence" value="ECO:0007669"/>
    <property type="project" value="UniProtKB-KW"/>
</dbReference>
<dbReference type="SUPFAM" id="SSF46785">
    <property type="entry name" value="Winged helix' DNA-binding domain"/>
    <property type="match status" value="1"/>
</dbReference>
<dbReference type="CDD" id="cd00609">
    <property type="entry name" value="AAT_like"/>
    <property type="match status" value="1"/>
</dbReference>
<keyword evidence="5" id="KW-0804">Transcription</keyword>
<dbReference type="KEGG" id="dpi:BN4_11920"/>
<dbReference type="EMBL" id="FO203427">
    <property type="protein sequence ID" value="CCH49155.1"/>
    <property type="molecule type" value="Genomic_DNA"/>
</dbReference>
<organism evidence="7 8">
    <name type="scientific">Pseudodesulfovibrio piezophilus (strain DSM 21447 / JCM 15486 / C1TLV30)</name>
    <name type="common">Desulfovibrio piezophilus</name>
    <dbReference type="NCBI Taxonomy" id="1322246"/>
    <lineage>
        <taxon>Bacteria</taxon>
        <taxon>Pseudomonadati</taxon>
        <taxon>Thermodesulfobacteriota</taxon>
        <taxon>Desulfovibrionia</taxon>
        <taxon>Desulfovibrionales</taxon>
        <taxon>Desulfovibrionaceae</taxon>
    </lineage>
</organism>
<name>M1WM83_PSEP2</name>
<dbReference type="Gene3D" id="3.90.1150.10">
    <property type="entry name" value="Aspartate Aminotransferase, domain 1"/>
    <property type="match status" value="1"/>
</dbReference>
<dbReference type="InterPro" id="IPR036390">
    <property type="entry name" value="WH_DNA-bd_sf"/>
</dbReference>
<dbReference type="PANTHER" id="PTHR46577">
    <property type="entry name" value="HTH-TYPE TRANSCRIPTIONAL REGULATORY PROTEIN GABR"/>
    <property type="match status" value="1"/>
</dbReference>
<dbReference type="PROSITE" id="PS50949">
    <property type="entry name" value="HTH_GNTR"/>
    <property type="match status" value="1"/>
</dbReference>
<dbReference type="CDD" id="cd07377">
    <property type="entry name" value="WHTH_GntR"/>
    <property type="match status" value="1"/>
</dbReference>
<reference evidence="8" key="2">
    <citation type="journal article" date="2013" name="Stand. Genomic Sci.">
        <title>Complete genome sequence of Desulfocapsa sulfexigens, a marine deltaproteobacterium specialized in disproportionating inorganic sulfur compounds.</title>
        <authorList>
            <person name="Finster K.W."/>
            <person name="Kjeldsen K.U."/>
            <person name="Kube M."/>
            <person name="Reinhardt R."/>
            <person name="Mussmann M."/>
            <person name="Amann R."/>
            <person name="Schreiber L."/>
        </authorList>
    </citation>
    <scope>NUCLEOTIDE SEQUENCE [LARGE SCALE GENOMIC DNA]</scope>
    <source>
        <strain evidence="8">DSM 10523 / SB164P1</strain>
    </source>
</reference>